<reference evidence="1" key="1">
    <citation type="submission" date="2014-11" db="EMBL/GenBank/DDBJ databases">
        <authorList>
            <person name="Amaro Gonzalez C."/>
        </authorList>
    </citation>
    <scope>NUCLEOTIDE SEQUENCE</scope>
</reference>
<name>A0A0E9R626_ANGAN</name>
<accession>A0A0E9R626</accession>
<protein>
    <submittedName>
        <fullName evidence="1">Uncharacterized protein</fullName>
    </submittedName>
</protein>
<proteinExistence type="predicted"/>
<evidence type="ECO:0000313" key="1">
    <source>
        <dbReference type="EMBL" id="JAH23915.1"/>
    </source>
</evidence>
<dbReference type="AlphaFoldDB" id="A0A0E9R626"/>
<dbReference type="EMBL" id="GBXM01084662">
    <property type="protein sequence ID" value="JAH23915.1"/>
    <property type="molecule type" value="Transcribed_RNA"/>
</dbReference>
<sequence>MYRIISGAACFDRHGHKEVHEERKSKEG</sequence>
<organism evidence="1">
    <name type="scientific">Anguilla anguilla</name>
    <name type="common">European freshwater eel</name>
    <name type="synonym">Muraena anguilla</name>
    <dbReference type="NCBI Taxonomy" id="7936"/>
    <lineage>
        <taxon>Eukaryota</taxon>
        <taxon>Metazoa</taxon>
        <taxon>Chordata</taxon>
        <taxon>Craniata</taxon>
        <taxon>Vertebrata</taxon>
        <taxon>Euteleostomi</taxon>
        <taxon>Actinopterygii</taxon>
        <taxon>Neopterygii</taxon>
        <taxon>Teleostei</taxon>
        <taxon>Anguilliformes</taxon>
        <taxon>Anguillidae</taxon>
        <taxon>Anguilla</taxon>
    </lineage>
</organism>
<reference evidence="1" key="2">
    <citation type="journal article" date="2015" name="Fish Shellfish Immunol.">
        <title>Early steps in the European eel (Anguilla anguilla)-Vibrio vulnificus interaction in the gills: Role of the RtxA13 toxin.</title>
        <authorList>
            <person name="Callol A."/>
            <person name="Pajuelo D."/>
            <person name="Ebbesson L."/>
            <person name="Teles M."/>
            <person name="MacKenzie S."/>
            <person name="Amaro C."/>
        </authorList>
    </citation>
    <scope>NUCLEOTIDE SEQUENCE</scope>
</reference>